<comment type="caution">
    <text evidence="2">The sequence shown here is derived from an EMBL/GenBank/DDBJ whole genome shotgun (WGS) entry which is preliminary data.</text>
</comment>
<sequence>MVMFDDTRRNEDTVTATAEFPALTASDRCDRCGAQALVRVELPSGADLVFCGHHARLHETRLREIAVDYHDESDRLTV</sequence>
<evidence type="ECO:0000313" key="3">
    <source>
        <dbReference type="Proteomes" id="UP000587211"/>
    </source>
</evidence>
<gene>
    <name evidence="2" type="ORF">BJ975_001678</name>
</gene>
<evidence type="ECO:0000259" key="1">
    <source>
        <dbReference type="Pfam" id="PF24254"/>
    </source>
</evidence>
<dbReference type="InterPro" id="IPR055878">
    <property type="entry name" value="DUF7455"/>
</dbReference>
<proteinExistence type="predicted"/>
<evidence type="ECO:0000313" key="2">
    <source>
        <dbReference type="EMBL" id="NYI38303.1"/>
    </source>
</evidence>
<reference evidence="2 3" key="1">
    <citation type="submission" date="2020-07" db="EMBL/GenBank/DDBJ databases">
        <title>Sequencing the genomes of 1000 actinobacteria strains.</title>
        <authorList>
            <person name="Klenk H.-P."/>
        </authorList>
    </citation>
    <scope>NUCLEOTIDE SEQUENCE [LARGE SCALE GENOMIC DNA]</scope>
    <source>
        <strain evidence="2 3">DSM 19087</strain>
    </source>
</reference>
<accession>A0ABX2SKI0</accession>
<feature type="domain" description="DUF7455" evidence="1">
    <location>
        <begin position="23"/>
        <end position="76"/>
    </location>
</feature>
<organism evidence="2 3">
    <name type="scientific">Aeromicrobium tamlense</name>
    <dbReference type="NCBI Taxonomy" id="375541"/>
    <lineage>
        <taxon>Bacteria</taxon>
        <taxon>Bacillati</taxon>
        <taxon>Actinomycetota</taxon>
        <taxon>Actinomycetes</taxon>
        <taxon>Propionibacteriales</taxon>
        <taxon>Nocardioidaceae</taxon>
        <taxon>Aeromicrobium</taxon>
    </lineage>
</organism>
<name>A0ABX2SKI0_9ACTN</name>
<protein>
    <recommendedName>
        <fullName evidence="1">DUF7455 domain-containing protein</fullName>
    </recommendedName>
</protein>
<keyword evidence="3" id="KW-1185">Reference proteome</keyword>
<dbReference type="EMBL" id="JACBZN010000001">
    <property type="protein sequence ID" value="NYI38303.1"/>
    <property type="molecule type" value="Genomic_DNA"/>
</dbReference>
<dbReference type="Proteomes" id="UP000587211">
    <property type="component" value="Unassembled WGS sequence"/>
</dbReference>
<dbReference type="Pfam" id="PF24254">
    <property type="entry name" value="DUF7455"/>
    <property type="match status" value="1"/>
</dbReference>